<accession>A0A540LYV1</accession>
<dbReference type="PANTHER" id="PTHR23155">
    <property type="entry name" value="DISEASE RESISTANCE PROTEIN RP"/>
    <property type="match status" value="1"/>
</dbReference>
<dbReference type="Pfam" id="PF23598">
    <property type="entry name" value="LRR_14"/>
    <property type="match status" value="1"/>
</dbReference>
<evidence type="ECO:0000256" key="1">
    <source>
        <dbReference type="ARBA" id="ARBA00022737"/>
    </source>
</evidence>
<dbReference type="SUPFAM" id="SSF52058">
    <property type="entry name" value="L domain-like"/>
    <property type="match status" value="1"/>
</dbReference>
<evidence type="ECO:0000259" key="5">
    <source>
        <dbReference type="Pfam" id="PF23598"/>
    </source>
</evidence>
<dbReference type="SUPFAM" id="SSF52540">
    <property type="entry name" value="P-loop containing nucleoside triphosphate hydrolases"/>
    <property type="match status" value="1"/>
</dbReference>
<dbReference type="Gene3D" id="3.40.50.300">
    <property type="entry name" value="P-loop containing nucleotide triphosphate hydrolases"/>
    <property type="match status" value="1"/>
</dbReference>
<dbReference type="InterPro" id="IPR032675">
    <property type="entry name" value="LRR_dom_sf"/>
</dbReference>
<comment type="caution">
    <text evidence="6">The sequence shown here is derived from an EMBL/GenBank/DDBJ whole genome shotgun (WGS) entry which is preliminary data.</text>
</comment>
<dbReference type="InterPro" id="IPR042197">
    <property type="entry name" value="Apaf_helical"/>
</dbReference>
<organism evidence="6 7">
    <name type="scientific">Malus baccata</name>
    <name type="common">Siberian crab apple</name>
    <name type="synonym">Pyrus baccata</name>
    <dbReference type="NCBI Taxonomy" id="106549"/>
    <lineage>
        <taxon>Eukaryota</taxon>
        <taxon>Viridiplantae</taxon>
        <taxon>Streptophyta</taxon>
        <taxon>Embryophyta</taxon>
        <taxon>Tracheophyta</taxon>
        <taxon>Spermatophyta</taxon>
        <taxon>Magnoliopsida</taxon>
        <taxon>eudicotyledons</taxon>
        <taxon>Gunneridae</taxon>
        <taxon>Pentapetalae</taxon>
        <taxon>rosids</taxon>
        <taxon>fabids</taxon>
        <taxon>Rosales</taxon>
        <taxon>Rosaceae</taxon>
        <taxon>Amygdaloideae</taxon>
        <taxon>Maleae</taxon>
        <taxon>Malus</taxon>
    </lineage>
</organism>
<dbReference type="Gene3D" id="1.10.10.10">
    <property type="entry name" value="Winged helix-like DNA-binding domain superfamily/Winged helix DNA-binding domain"/>
    <property type="match status" value="1"/>
</dbReference>
<dbReference type="InterPro" id="IPR036388">
    <property type="entry name" value="WH-like_DNA-bd_sf"/>
</dbReference>
<dbReference type="PRINTS" id="PR00364">
    <property type="entry name" value="DISEASERSIST"/>
</dbReference>
<dbReference type="AlphaFoldDB" id="A0A540LYV1"/>
<dbReference type="InterPro" id="IPR058922">
    <property type="entry name" value="WHD_DRP"/>
</dbReference>
<feature type="domain" description="NB-ARC" evidence="3">
    <location>
        <begin position="1"/>
        <end position="149"/>
    </location>
</feature>
<keyword evidence="1" id="KW-0677">Repeat</keyword>
<sequence>MGGLGKTTLAKQLNNHKDVRAEFDCFAWVCVTQQFQKEDVWKKIFVQLTSDADKDKIEKIERDQIAGELCVLQRKKKCLVVLDDMWTRDAWKSLRAGFPMNEETGSRVLITTRNKEVVSEEDKRVYVHPIRSLNDAEGWELFKKITFGRDNTESEVDRKKEELGKEMLKHCGGSPLAIVVLAGLLARKETVEDWKTVQKNVGAYIGRGTDLESRYKGENSEGTSRVLALSYESLPYHLKPCFLYLGHFPEDREIPVKRLIQLWIAEGFIFSASGELLEDVAYNCLNELVIRCMVQVGHPGSTNKIKSCRLHDLMRDLCLLKAKHENFFHVSDSFARATPVSPSGKVRRHVTYLDGSADISTLPTDGPLRSVLYHSLYASIKKVYIHGAYILLPTFLSHEKPIRPRFQNFKLLRVLRLEEFRREVELPSTIGNLVHLRFFSLMGCFVTRFPSSISKLICLQTLDLRCFQREEMKRSFTNLHKVIRHLGQLRHLYLPAVRFRAAEKRVLPLATFGNLQTLVNAWNYDCRLSDLAGLANLRKMSIVIVPPEDEMNIVDSETIQSNRLQSLSLESSTEVEVSVRILLSCRNIYKLKLDGPIAGLPKDLLDYPNLTKIKLYRTSRMDENIKILEQLPHLKFLWLEDVTLENPILVFSKQDFPCLEFLSISWISQLKEWRVEEGAMNCLRRLQVGWCSELKEVPDGLRYIGKLEELTIIMPRQFCSELRKGGKDFDKIKHVASVNLDSERY</sequence>
<feature type="domain" description="Disease resistance R13L4/SHOC-2-like LRR" evidence="5">
    <location>
        <begin position="400"/>
        <end position="712"/>
    </location>
</feature>
<dbReference type="InterPro" id="IPR055414">
    <property type="entry name" value="LRR_R13L4/SHOC2-like"/>
</dbReference>
<dbReference type="FunFam" id="3.40.50.300:FF:001091">
    <property type="entry name" value="Probable disease resistance protein At1g61300"/>
    <property type="match status" value="1"/>
</dbReference>
<dbReference type="Proteomes" id="UP000315295">
    <property type="component" value="Unassembled WGS sequence"/>
</dbReference>
<dbReference type="Pfam" id="PF23559">
    <property type="entry name" value="WHD_DRP"/>
    <property type="match status" value="1"/>
</dbReference>
<dbReference type="Gene3D" id="1.10.8.430">
    <property type="entry name" value="Helical domain of apoptotic protease-activating factors"/>
    <property type="match status" value="1"/>
</dbReference>
<dbReference type="Pfam" id="PF00931">
    <property type="entry name" value="NB-ARC"/>
    <property type="match status" value="1"/>
</dbReference>
<reference evidence="6 7" key="1">
    <citation type="journal article" date="2019" name="G3 (Bethesda)">
        <title>Sequencing of a Wild Apple (Malus baccata) Genome Unravels the Differences Between Cultivated and Wild Apple Species Regarding Disease Resistance and Cold Tolerance.</title>
        <authorList>
            <person name="Chen X."/>
        </authorList>
    </citation>
    <scope>NUCLEOTIDE SEQUENCE [LARGE SCALE GENOMIC DNA]</scope>
    <source>
        <strain evidence="7">cv. Shandingzi</strain>
        <tissue evidence="6">Leaves</tissue>
    </source>
</reference>
<dbReference type="FunFam" id="1.10.10.10:FF:000322">
    <property type="entry name" value="Probable disease resistance protein At1g63360"/>
    <property type="match status" value="1"/>
</dbReference>
<evidence type="ECO:0000256" key="2">
    <source>
        <dbReference type="ARBA" id="ARBA00022821"/>
    </source>
</evidence>
<evidence type="ECO:0000313" key="7">
    <source>
        <dbReference type="Proteomes" id="UP000315295"/>
    </source>
</evidence>
<proteinExistence type="predicted"/>
<dbReference type="Gene3D" id="3.80.10.10">
    <property type="entry name" value="Ribonuclease Inhibitor"/>
    <property type="match status" value="2"/>
</dbReference>
<dbReference type="STRING" id="106549.A0A540LYV1"/>
<dbReference type="InterPro" id="IPR027417">
    <property type="entry name" value="P-loop_NTPase"/>
</dbReference>
<dbReference type="EMBL" id="VIEB01000412">
    <property type="protein sequence ID" value="TQD91677.1"/>
    <property type="molecule type" value="Genomic_DNA"/>
</dbReference>
<dbReference type="InterPro" id="IPR044974">
    <property type="entry name" value="Disease_R_plants"/>
</dbReference>
<keyword evidence="2" id="KW-0611">Plant defense</keyword>
<dbReference type="GO" id="GO:0098542">
    <property type="term" value="P:defense response to other organism"/>
    <property type="evidence" value="ECO:0007669"/>
    <property type="project" value="TreeGrafter"/>
</dbReference>
<dbReference type="PANTHER" id="PTHR23155:SF1185">
    <property type="entry name" value="DISEASE RESISTANCE RPP8-LIKE PROTEIN 3-RELATED"/>
    <property type="match status" value="1"/>
</dbReference>
<evidence type="ECO:0000313" key="6">
    <source>
        <dbReference type="EMBL" id="TQD91677.1"/>
    </source>
</evidence>
<evidence type="ECO:0000259" key="3">
    <source>
        <dbReference type="Pfam" id="PF00931"/>
    </source>
</evidence>
<dbReference type="InterPro" id="IPR002182">
    <property type="entry name" value="NB-ARC"/>
</dbReference>
<evidence type="ECO:0000259" key="4">
    <source>
        <dbReference type="Pfam" id="PF23559"/>
    </source>
</evidence>
<keyword evidence="7" id="KW-1185">Reference proteome</keyword>
<feature type="domain" description="Disease resistance protein winged helix" evidence="4">
    <location>
        <begin position="248"/>
        <end position="318"/>
    </location>
</feature>
<protein>
    <submittedName>
        <fullName evidence="6">Uncharacterized protein</fullName>
    </submittedName>
</protein>
<name>A0A540LYV1_MALBA</name>
<gene>
    <name evidence="6" type="ORF">C1H46_022741</name>
</gene>
<dbReference type="GO" id="GO:0043531">
    <property type="term" value="F:ADP binding"/>
    <property type="evidence" value="ECO:0007669"/>
    <property type="project" value="InterPro"/>
</dbReference>